<comment type="caution">
    <text evidence="1">The sequence shown here is derived from an EMBL/GenBank/DDBJ whole genome shotgun (WGS) entry which is preliminary data.</text>
</comment>
<organism evidence="1 2">
    <name type="scientific">Dendrolimus kikuchii</name>
    <dbReference type="NCBI Taxonomy" id="765133"/>
    <lineage>
        <taxon>Eukaryota</taxon>
        <taxon>Metazoa</taxon>
        <taxon>Ecdysozoa</taxon>
        <taxon>Arthropoda</taxon>
        <taxon>Hexapoda</taxon>
        <taxon>Insecta</taxon>
        <taxon>Pterygota</taxon>
        <taxon>Neoptera</taxon>
        <taxon>Endopterygota</taxon>
        <taxon>Lepidoptera</taxon>
        <taxon>Glossata</taxon>
        <taxon>Ditrysia</taxon>
        <taxon>Bombycoidea</taxon>
        <taxon>Lasiocampidae</taxon>
        <taxon>Dendrolimus</taxon>
    </lineage>
</organism>
<protein>
    <submittedName>
        <fullName evidence="1">Uncharacterized protein</fullName>
    </submittedName>
</protein>
<dbReference type="Proteomes" id="UP000824533">
    <property type="component" value="Linkage Group LG08"/>
</dbReference>
<evidence type="ECO:0000313" key="2">
    <source>
        <dbReference type="Proteomes" id="UP000824533"/>
    </source>
</evidence>
<dbReference type="EMBL" id="CM034394">
    <property type="protein sequence ID" value="KAJ0179487.1"/>
    <property type="molecule type" value="Genomic_DNA"/>
</dbReference>
<proteinExistence type="predicted"/>
<evidence type="ECO:0000313" key="1">
    <source>
        <dbReference type="EMBL" id="KAJ0179487.1"/>
    </source>
</evidence>
<reference evidence="1 2" key="1">
    <citation type="journal article" date="2021" name="Front. Genet.">
        <title>Chromosome-Level Genome Assembly Reveals Significant Gene Expansion in the Toll and IMD Signaling Pathways of Dendrolimus kikuchii.</title>
        <authorList>
            <person name="Zhou J."/>
            <person name="Wu P."/>
            <person name="Xiong Z."/>
            <person name="Liu N."/>
            <person name="Zhao N."/>
            <person name="Ji M."/>
            <person name="Qiu Y."/>
            <person name="Yang B."/>
        </authorList>
    </citation>
    <scope>NUCLEOTIDE SEQUENCE [LARGE SCALE GENOMIC DNA]</scope>
    <source>
        <strain evidence="1">Ann1</strain>
    </source>
</reference>
<gene>
    <name evidence="1" type="ORF">K1T71_005199</name>
</gene>
<sequence>MDIDGSSISGEIDQNLLLQFSCMNTTDREELVNQMQRLLGPSVNYNTANFFLDMSNWNLQAAICCYLDYMLPKLPSMSLKAAQTHETAIGPGTCFEQSWHIANTGTEAWPGSCRVIQAGGDPLGATPTFVPPLPPGVSTTVTMKLVAPTTQGTYRGYFHLVTDRGEQVGDTLWAEIIVESEMTMALVEQLAALPVPSSRLEDSITQTPSQDDQNQMC</sequence>
<accession>A0ACC1D7G3</accession>
<name>A0ACC1D7G3_9NEOP</name>
<keyword evidence="2" id="KW-1185">Reference proteome</keyword>